<gene>
    <name evidence="4" type="ORF">METZ01_LOCUS452256</name>
</gene>
<dbReference type="PANTHER" id="PTHR11103:SF18">
    <property type="entry name" value="SLR1189 PROTEIN"/>
    <property type="match status" value="1"/>
</dbReference>
<dbReference type="PANTHER" id="PTHR11103">
    <property type="entry name" value="SLR1189 PROTEIN"/>
    <property type="match status" value="1"/>
</dbReference>
<feature type="non-terminal residue" evidence="4">
    <location>
        <position position="73"/>
    </location>
</feature>
<dbReference type="Gene3D" id="3.20.20.330">
    <property type="entry name" value="Homocysteine-binding-like domain"/>
    <property type="match status" value="1"/>
</dbReference>
<evidence type="ECO:0000259" key="3">
    <source>
        <dbReference type="PROSITE" id="PS50970"/>
    </source>
</evidence>
<evidence type="ECO:0000256" key="2">
    <source>
        <dbReference type="ARBA" id="ARBA00022679"/>
    </source>
</evidence>
<proteinExistence type="predicted"/>
<name>A0A382ZV97_9ZZZZ</name>
<organism evidence="4">
    <name type="scientific">marine metagenome</name>
    <dbReference type="NCBI Taxonomy" id="408172"/>
    <lineage>
        <taxon>unclassified sequences</taxon>
        <taxon>metagenomes</taxon>
        <taxon>ecological metagenomes</taxon>
    </lineage>
</organism>
<accession>A0A382ZV97</accession>
<dbReference type="EMBL" id="UINC01186935">
    <property type="protein sequence ID" value="SVD99402.1"/>
    <property type="molecule type" value="Genomic_DNA"/>
</dbReference>
<dbReference type="AlphaFoldDB" id="A0A382ZV97"/>
<dbReference type="SUPFAM" id="SSF82282">
    <property type="entry name" value="Homocysteine S-methyltransferase"/>
    <property type="match status" value="1"/>
</dbReference>
<dbReference type="GO" id="GO:0032259">
    <property type="term" value="P:methylation"/>
    <property type="evidence" value="ECO:0007669"/>
    <property type="project" value="UniProtKB-KW"/>
</dbReference>
<evidence type="ECO:0000313" key="4">
    <source>
        <dbReference type="EMBL" id="SVD99402.1"/>
    </source>
</evidence>
<sequence length="73" mass="7667">MTGKYTALVSKVHSGKLAILDGGTSTELDRRGVSMDGMTWSACASVQAFDLLVETHQAYIDAGADVITVNGYA</sequence>
<dbReference type="InterPro" id="IPR036589">
    <property type="entry name" value="HCY_dom_sf"/>
</dbReference>
<dbReference type="InterPro" id="IPR003726">
    <property type="entry name" value="HCY_dom"/>
</dbReference>
<evidence type="ECO:0000256" key="1">
    <source>
        <dbReference type="ARBA" id="ARBA00022603"/>
    </source>
</evidence>
<reference evidence="4" key="1">
    <citation type="submission" date="2018-05" db="EMBL/GenBank/DDBJ databases">
        <authorList>
            <person name="Lanie J.A."/>
            <person name="Ng W.-L."/>
            <person name="Kazmierczak K.M."/>
            <person name="Andrzejewski T.M."/>
            <person name="Davidsen T.M."/>
            <person name="Wayne K.J."/>
            <person name="Tettelin H."/>
            <person name="Glass J.I."/>
            <person name="Rusch D."/>
            <person name="Podicherti R."/>
            <person name="Tsui H.-C.T."/>
            <person name="Winkler M.E."/>
        </authorList>
    </citation>
    <scope>NUCLEOTIDE SEQUENCE</scope>
</reference>
<feature type="domain" description="Hcy-binding" evidence="3">
    <location>
        <begin position="6"/>
        <end position="73"/>
    </location>
</feature>
<dbReference type="Pfam" id="PF02574">
    <property type="entry name" value="S-methyl_trans"/>
    <property type="match status" value="1"/>
</dbReference>
<protein>
    <recommendedName>
        <fullName evidence="3">Hcy-binding domain-containing protein</fullName>
    </recommendedName>
</protein>
<dbReference type="PROSITE" id="PS50970">
    <property type="entry name" value="HCY"/>
    <property type="match status" value="1"/>
</dbReference>
<dbReference type="GO" id="GO:0008168">
    <property type="term" value="F:methyltransferase activity"/>
    <property type="evidence" value="ECO:0007669"/>
    <property type="project" value="UniProtKB-KW"/>
</dbReference>
<keyword evidence="1" id="KW-0489">Methyltransferase</keyword>
<keyword evidence="2" id="KW-0808">Transferase</keyword>